<proteinExistence type="predicted"/>
<keyword evidence="2" id="KW-0614">Plasmid</keyword>
<dbReference type="GO" id="GO:0006313">
    <property type="term" value="P:DNA transposition"/>
    <property type="evidence" value="ECO:0007669"/>
    <property type="project" value="InterPro"/>
</dbReference>
<reference evidence="2 3" key="1">
    <citation type="journal article" date="2014" name="Nature">
        <title>An environmental bacterial taxon with a large and distinct metabolic repertoire.</title>
        <authorList>
            <person name="Wilson M.C."/>
            <person name="Mori T."/>
            <person name="Ruckert C."/>
            <person name="Uria A.R."/>
            <person name="Helf M.J."/>
            <person name="Takada K."/>
            <person name="Gernert C."/>
            <person name="Steffens U.A."/>
            <person name="Heycke N."/>
            <person name="Schmitt S."/>
            <person name="Rinke C."/>
            <person name="Helfrich E.J."/>
            <person name="Brachmann A.O."/>
            <person name="Gurgui C."/>
            <person name="Wakimoto T."/>
            <person name="Kracht M."/>
            <person name="Crusemann M."/>
            <person name="Hentschel U."/>
            <person name="Abe I."/>
            <person name="Matsunaga S."/>
            <person name="Kalinowski J."/>
            <person name="Takeyama H."/>
            <person name="Piel J."/>
        </authorList>
    </citation>
    <scope>NUCLEOTIDE SEQUENCE [LARGE SCALE GENOMIC DNA]</scope>
    <source>
        <strain evidence="3">TSY1</strain>
        <plasmid evidence="2">pTSY</plasmid>
    </source>
</reference>
<name>W4M1V4_ENTF1</name>
<evidence type="ECO:0000313" key="2">
    <source>
        <dbReference type="EMBL" id="ETX03647.1"/>
    </source>
</evidence>
<keyword evidence="3" id="KW-1185">Reference proteome</keyword>
<evidence type="ECO:0000259" key="1">
    <source>
        <dbReference type="Pfam" id="PF01526"/>
    </source>
</evidence>
<accession>W4M1V4</accession>
<dbReference type="PATRIC" id="fig|1429438.4.peg.92"/>
<dbReference type="InterPro" id="IPR002513">
    <property type="entry name" value="Tn3_Tnp_DDE_dom"/>
</dbReference>
<dbReference type="AlphaFoldDB" id="W4M1V4"/>
<dbReference type="EMBL" id="AZHW01000018">
    <property type="protein sequence ID" value="ETX03647.1"/>
    <property type="molecule type" value="Genomic_DNA"/>
</dbReference>
<geneLocation type="plasmid" evidence="2">
    <name>pTSY</name>
</geneLocation>
<organism evidence="2 3">
    <name type="scientific">Entotheonella factor</name>
    <dbReference type="NCBI Taxonomy" id="1429438"/>
    <lineage>
        <taxon>Bacteria</taxon>
        <taxon>Pseudomonadati</taxon>
        <taxon>Nitrospinota/Tectimicrobiota group</taxon>
        <taxon>Candidatus Tectimicrobiota</taxon>
        <taxon>Candidatus Entotheonellia</taxon>
        <taxon>Candidatus Entotheonellales</taxon>
        <taxon>Candidatus Entotheonellaceae</taxon>
        <taxon>Candidatus Entotheonella</taxon>
    </lineage>
</organism>
<dbReference type="GO" id="GO:0004803">
    <property type="term" value="F:transposase activity"/>
    <property type="evidence" value="ECO:0007669"/>
    <property type="project" value="InterPro"/>
</dbReference>
<dbReference type="Pfam" id="PF01526">
    <property type="entry name" value="DDE_Tnp_Tn3"/>
    <property type="match status" value="1"/>
</dbReference>
<feature type="domain" description="Tn3 transposase DDE" evidence="1">
    <location>
        <begin position="1"/>
        <end position="150"/>
    </location>
</feature>
<sequence length="170" mass="19426">MMQVVLSIQAGQVLPSTLLKKLGVYSRQSSLYKAFSELGRVERTLFLLEYMSNTDMRQQIRAETTKIESYNAFTDWIAFGGPVLCSGDPVEQEKRIKYRDLVANAVMLHNVVDMTNVLGELLEEGIRVTPEIVSRLSPYLTEHIKRFGLYLLDMAIRPEPLRPRPLFTTT</sequence>
<gene>
    <name evidence="2" type="ORF">ETSY1_46580</name>
</gene>
<dbReference type="HOGENOM" id="CLU_009098_3_0_7"/>
<dbReference type="Proteomes" id="UP000019141">
    <property type="component" value="Unassembled WGS sequence"/>
</dbReference>
<evidence type="ECO:0000313" key="3">
    <source>
        <dbReference type="Proteomes" id="UP000019141"/>
    </source>
</evidence>
<comment type="caution">
    <text evidence="2">The sequence shown here is derived from an EMBL/GenBank/DDBJ whole genome shotgun (WGS) entry which is preliminary data.</text>
</comment>
<protein>
    <recommendedName>
        <fullName evidence="1">Tn3 transposase DDE domain-containing protein</fullName>
    </recommendedName>
</protein>